<name>A0ABM8AKT4_9DEIO</name>
<dbReference type="EMBL" id="AP026562">
    <property type="protein sequence ID" value="BDP44435.1"/>
    <property type="molecule type" value="Genomic_DNA"/>
</dbReference>
<dbReference type="RefSeq" id="WP_264778269.1">
    <property type="nucleotide sequence ID" value="NZ_AP026562.1"/>
</dbReference>
<evidence type="ECO:0000313" key="1">
    <source>
        <dbReference type="EMBL" id="BDP44435.1"/>
    </source>
</evidence>
<keyword evidence="1" id="KW-0614">Plasmid</keyword>
<reference evidence="1" key="1">
    <citation type="submission" date="2022-07" db="EMBL/GenBank/DDBJ databases">
        <title>Complete Genome Sequence of the Radioresistant Bacterium Deinococcus aetherius ST0316, Isolated from the Air Dust collected in Lower Stratosphere above Japan.</title>
        <authorList>
            <person name="Satoh K."/>
            <person name="Hagiwara K."/>
            <person name="Katsumata K."/>
            <person name="Kubo A."/>
            <person name="Yokobori S."/>
            <person name="Yamagishi A."/>
            <person name="Oono Y."/>
            <person name="Narumi I."/>
        </authorList>
    </citation>
    <scope>NUCLEOTIDE SEQUENCE</scope>
    <source>
        <strain evidence="1">ST0316</strain>
        <plasmid evidence="1">pDAETH-2</plasmid>
    </source>
</reference>
<proteinExistence type="predicted"/>
<sequence length="49" mass="5864">MLRVWYEGEAPTRRRHWRASPREGTDGERRHFASIDDCIEHLSGELARR</sequence>
<geneLocation type="plasmid" evidence="1 2">
    <name>pDAETH-2</name>
</geneLocation>
<keyword evidence="2" id="KW-1185">Reference proteome</keyword>
<organism evidence="1 2">
    <name type="scientific">Deinococcus aetherius</name>
    <dbReference type="NCBI Taxonomy" id="200252"/>
    <lineage>
        <taxon>Bacteria</taxon>
        <taxon>Thermotogati</taxon>
        <taxon>Deinococcota</taxon>
        <taxon>Deinococci</taxon>
        <taxon>Deinococcales</taxon>
        <taxon>Deinococcaceae</taxon>
        <taxon>Deinococcus</taxon>
    </lineage>
</organism>
<accession>A0ABM8AKT4</accession>
<protein>
    <submittedName>
        <fullName evidence="1">Uncharacterized protein</fullName>
    </submittedName>
</protein>
<evidence type="ECO:0000313" key="2">
    <source>
        <dbReference type="Proteomes" id="UP001064971"/>
    </source>
</evidence>
<dbReference type="Proteomes" id="UP001064971">
    <property type="component" value="Plasmid pDAETH-2"/>
</dbReference>
<gene>
    <name evidence="1" type="ORF">DAETH_44040</name>
</gene>